<evidence type="ECO:0000256" key="1">
    <source>
        <dbReference type="ARBA" id="ARBA00004606"/>
    </source>
</evidence>
<accession>A0A196SHD3</accession>
<dbReference type="Gene3D" id="3.90.550.10">
    <property type="entry name" value="Spore Coat Polysaccharide Biosynthesis Protein SpsA, Chain A"/>
    <property type="match status" value="1"/>
</dbReference>
<dbReference type="AlphaFoldDB" id="A0A196SHD3"/>
<dbReference type="PANTHER" id="PTHR12270:SF52">
    <property type="entry name" value="GLYCOSYLTRANSFERASE-LIKE PROTEIN GNT13-RELATED"/>
    <property type="match status" value="1"/>
</dbReference>
<dbReference type="EMBL" id="LXWW01000146">
    <property type="protein sequence ID" value="OAO15374.1"/>
    <property type="molecule type" value="Genomic_DNA"/>
</dbReference>
<dbReference type="SUPFAM" id="SSF53448">
    <property type="entry name" value="Nucleotide-diphospho-sugar transferases"/>
    <property type="match status" value="1"/>
</dbReference>
<keyword evidence="8" id="KW-1185">Reference proteome</keyword>
<dbReference type="OrthoDB" id="9974378at2759"/>
<dbReference type="InterPro" id="IPR051292">
    <property type="entry name" value="Xyl/GlcA_transferase"/>
</dbReference>
<dbReference type="Proteomes" id="UP000078348">
    <property type="component" value="Unassembled WGS sequence"/>
</dbReference>
<organism evidence="7 8">
    <name type="scientific">Blastocystis sp. subtype 1 (strain ATCC 50177 / NandII)</name>
    <dbReference type="NCBI Taxonomy" id="478820"/>
    <lineage>
        <taxon>Eukaryota</taxon>
        <taxon>Sar</taxon>
        <taxon>Stramenopiles</taxon>
        <taxon>Bigyra</taxon>
        <taxon>Opalozoa</taxon>
        <taxon>Opalinata</taxon>
        <taxon>Blastocystidae</taxon>
        <taxon>Blastocystis</taxon>
    </lineage>
</organism>
<evidence type="ECO:0000313" key="8">
    <source>
        <dbReference type="Proteomes" id="UP000078348"/>
    </source>
</evidence>
<evidence type="ECO:0000256" key="2">
    <source>
        <dbReference type="ARBA" id="ARBA00022692"/>
    </source>
</evidence>
<dbReference type="GO" id="GO:0016020">
    <property type="term" value="C:membrane"/>
    <property type="evidence" value="ECO:0007669"/>
    <property type="project" value="UniProtKB-SubCell"/>
</dbReference>
<keyword evidence="2" id="KW-0812">Transmembrane</keyword>
<dbReference type="Pfam" id="PF13896">
    <property type="entry name" value="Glyco_transf_49"/>
    <property type="match status" value="1"/>
</dbReference>
<evidence type="ECO:0000256" key="5">
    <source>
        <dbReference type="ARBA" id="ARBA00023136"/>
    </source>
</evidence>
<gene>
    <name evidence="7" type="ORF">AV274_2903</name>
</gene>
<dbReference type="InterPro" id="IPR029044">
    <property type="entry name" value="Nucleotide-diphossugar_trans"/>
</dbReference>
<keyword evidence="4" id="KW-1133">Transmembrane helix</keyword>
<sequence>MPANYGSLVQNYTLRHFEGSVETPSTPSIPSNHTDVTIISQTTPERLFFFPYLLARWGGPISITIYLDPSNAVSVTDLVRHADYPQRLRLSLYTHIQPKKDCVYRPARRGLRCINRSIYPLNRLRNIAIANVQTTHFVVFDMDMWPAPHTYNTLLSLPSSYLDNPFFVTIIPAFSLSPAMLKHYPCSSFEECILKSIPLMPTSKKTMNRCLKVNNCTIFRPLSKTHNYLPSNWESLPPTTPVTYVKCFKERFLEPYVMVRRSEHLPPFDERFINYGFNKVEWVETLRYLGYEFYVLSHAFAVDAPHKQSNFAVQYSKQFSGGEVEMLELYRRYLMNLRHSHRDESRQVLCLPKRINLNMYRN</sequence>
<keyword evidence="6" id="KW-0325">Glycoprotein</keyword>
<reference evidence="7 8" key="1">
    <citation type="submission" date="2016-05" db="EMBL/GenBank/DDBJ databases">
        <title>Nuclear genome of Blastocystis sp. subtype 1 NandII.</title>
        <authorList>
            <person name="Gentekaki E."/>
            <person name="Curtis B."/>
            <person name="Stairs C."/>
            <person name="Eme L."/>
            <person name="Herman E."/>
            <person name="Klimes V."/>
            <person name="Arias M.C."/>
            <person name="Elias M."/>
            <person name="Hilliou F."/>
            <person name="Klute M."/>
            <person name="Malik S.-B."/>
            <person name="Pightling A."/>
            <person name="Rachubinski R."/>
            <person name="Salas D."/>
            <person name="Schlacht A."/>
            <person name="Suga H."/>
            <person name="Archibald J."/>
            <person name="Ball S.G."/>
            <person name="Clark G."/>
            <person name="Dacks J."/>
            <person name="Van Der Giezen M."/>
            <person name="Tsaousis A."/>
            <person name="Roger A."/>
        </authorList>
    </citation>
    <scope>NUCLEOTIDE SEQUENCE [LARGE SCALE GENOMIC DNA]</scope>
    <source>
        <strain evidence="8">ATCC 50177 / NandII</strain>
    </source>
</reference>
<evidence type="ECO:0000313" key="7">
    <source>
        <dbReference type="EMBL" id="OAO15374.1"/>
    </source>
</evidence>
<dbReference type="GO" id="GO:0042285">
    <property type="term" value="F:xylosyltransferase activity"/>
    <property type="evidence" value="ECO:0007669"/>
    <property type="project" value="TreeGrafter"/>
</dbReference>
<comment type="subcellular location">
    <subcellularLocation>
        <location evidence="1">Membrane</location>
        <topology evidence="1">Single-pass type II membrane protein</topology>
    </subcellularLocation>
</comment>
<evidence type="ECO:0000256" key="4">
    <source>
        <dbReference type="ARBA" id="ARBA00022989"/>
    </source>
</evidence>
<keyword evidence="3" id="KW-0735">Signal-anchor</keyword>
<comment type="caution">
    <text evidence="7">The sequence shown here is derived from an EMBL/GenBank/DDBJ whole genome shotgun (WGS) entry which is preliminary data.</text>
</comment>
<dbReference type="PANTHER" id="PTHR12270">
    <property type="entry name" value="GLYCOSYLTRANSFERASE-RELATED"/>
    <property type="match status" value="1"/>
</dbReference>
<evidence type="ECO:0000256" key="6">
    <source>
        <dbReference type="ARBA" id="ARBA00023180"/>
    </source>
</evidence>
<keyword evidence="5" id="KW-0472">Membrane</keyword>
<proteinExistence type="predicted"/>
<evidence type="ECO:0000256" key="3">
    <source>
        <dbReference type="ARBA" id="ARBA00022968"/>
    </source>
</evidence>
<keyword evidence="7" id="KW-0808">Transferase</keyword>
<protein>
    <submittedName>
        <fullName evidence="7">Glycosyltransferase-like protein LARGE2-like protein</fullName>
    </submittedName>
</protein>
<dbReference type="GO" id="GO:0015020">
    <property type="term" value="F:glucuronosyltransferase activity"/>
    <property type="evidence" value="ECO:0007669"/>
    <property type="project" value="TreeGrafter"/>
</dbReference>
<name>A0A196SHD3_BLAHN</name>
<dbReference type="GO" id="GO:0035269">
    <property type="term" value="P:protein O-linked glycosylation via mannose"/>
    <property type="evidence" value="ECO:0007669"/>
    <property type="project" value="TreeGrafter"/>
</dbReference>